<dbReference type="OrthoDB" id="3365563at2759"/>
<organism evidence="9 10">
    <name type="scientific">Mixia osmundae (strain CBS 9802 / IAM 14324 / JCM 22182 / KY 12970)</name>
    <dbReference type="NCBI Taxonomy" id="764103"/>
    <lineage>
        <taxon>Eukaryota</taxon>
        <taxon>Fungi</taxon>
        <taxon>Dikarya</taxon>
        <taxon>Basidiomycota</taxon>
        <taxon>Pucciniomycotina</taxon>
        <taxon>Mixiomycetes</taxon>
        <taxon>Mixiales</taxon>
        <taxon>Mixiaceae</taxon>
        <taxon>Mixia</taxon>
    </lineage>
</organism>
<accession>G7DUR1</accession>
<dbReference type="GO" id="GO:0008146">
    <property type="term" value="F:sulfotransferase activity"/>
    <property type="evidence" value="ECO:0007669"/>
    <property type="project" value="InterPro"/>
</dbReference>
<dbReference type="Proteomes" id="UP000009131">
    <property type="component" value="Unassembled WGS sequence"/>
</dbReference>
<evidence type="ECO:0000313" key="9">
    <source>
        <dbReference type="EMBL" id="GAA94321.1"/>
    </source>
</evidence>
<evidence type="ECO:0000313" key="10">
    <source>
        <dbReference type="Proteomes" id="UP000009131"/>
    </source>
</evidence>
<dbReference type="InterPro" id="IPR037185">
    <property type="entry name" value="EmrE-like"/>
</dbReference>
<dbReference type="GO" id="GO:0005789">
    <property type="term" value="C:endoplasmic reticulum membrane"/>
    <property type="evidence" value="ECO:0007669"/>
    <property type="project" value="TreeGrafter"/>
</dbReference>
<dbReference type="Pfam" id="PF00685">
    <property type="entry name" value="Sulfotransfer_1"/>
    <property type="match status" value="1"/>
</dbReference>
<name>G7DUR1_MIXOS</name>
<dbReference type="SUPFAM" id="SSF52540">
    <property type="entry name" value="P-loop containing nucleoside triphosphate hydrolases"/>
    <property type="match status" value="1"/>
</dbReference>
<evidence type="ECO:0000256" key="2">
    <source>
        <dbReference type="ARBA" id="ARBA00022448"/>
    </source>
</evidence>
<feature type="transmembrane region" description="Helical" evidence="7">
    <location>
        <begin position="196"/>
        <end position="215"/>
    </location>
</feature>
<keyword evidence="10" id="KW-1185">Reference proteome</keyword>
<feature type="transmembrane region" description="Helical" evidence="7">
    <location>
        <begin position="354"/>
        <end position="381"/>
    </location>
</feature>
<keyword evidence="3" id="KW-0762">Sugar transport</keyword>
<dbReference type="OMA" id="VEHHENL"/>
<feature type="domain" description="Sulfotransferase" evidence="8">
    <location>
        <begin position="489"/>
        <end position="660"/>
    </location>
</feature>
<dbReference type="GO" id="GO:0046964">
    <property type="term" value="F:3'-phosphoadenosine 5'-phosphosulfate transmembrane transporter activity"/>
    <property type="evidence" value="ECO:0007669"/>
    <property type="project" value="TreeGrafter"/>
</dbReference>
<dbReference type="InParanoid" id="G7DUR1"/>
<comment type="subcellular location">
    <subcellularLocation>
        <location evidence="1">Membrane</location>
        <topology evidence="1">Multi-pass membrane protein</topology>
    </subcellularLocation>
</comment>
<evidence type="ECO:0000256" key="6">
    <source>
        <dbReference type="ARBA" id="ARBA00023136"/>
    </source>
</evidence>
<reference evidence="9 10" key="2">
    <citation type="journal article" date="2012" name="Open Biol.">
        <title>Characteristics of nucleosomes and linker DNA regions on the genome of the basidiomycete Mixia osmundae revealed by mono- and dinucleosome mapping.</title>
        <authorList>
            <person name="Nishida H."/>
            <person name="Kondo S."/>
            <person name="Matsumoto T."/>
            <person name="Suzuki Y."/>
            <person name="Yoshikawa H."/>
            <person name="Taylor T.D."/>
            <person name="Sugiyama J."/>
        </authorList>
    </citation>
    <scope>NUCLEOTIDE SEQUENCE [LARGE SCALE GENOMIC DNA]</scope>
    <source>
        <strain evidence="10">CBS 9802 / IAM 14324 / JCM 22182 / KY 12970</strain>
    </source>
</reference>
<reference evidence="9 10" key="1">
    <citation type="journal article" date="2011" name="J. Gen. Appl. Microbiol.">
        <title>Draft genome sequencing of the enigmatic basidiomycete Mixia osmundae.</title>
        <authorList>
            <person name="Nishida H."/>
            <person name="Nagatsuka Y."/>
            <person name="Sugiyama J."/>
        </authorList>
    </citation>
    <scope>NUCLEOTIDE SEQUENCE [LARGE SCALE GENOMIC DNA]</scope>
    <source>
        <strain evidence="10">CBS 9802 / IAM 14324 / JCM 22182 / KY 12970</strain>
    </source>
</reference>
<evidence type="ECO:0000256" key="7">
    <source>
        <dbReference type="SAM" id="Phobius"/>
    </source>
</evidence>
<dbReference type="PANTHER" id="PTHR10778">
    <property type="entry name" value="SOLUTE CARRIER FAMILY 35 MEMBER B"/>
    <property type="match status" value="1"/>
</dbReference>
<dbReference type="HOGENOM" id="CLU_364886_0_0_1"/>
<evidence type="ECO:0000256" key="1">
    <source>
        <dbReference type="ARBA" id="ARBA00004141"/>
    </source>
</evidence>
<keyword evidence="4 7" id="KW-0812">Transmembrane</keyword>
<keyword evidence="6 7" id="KW-0472">Membrane</keyword>
<dbReference type="RefSeq" id="XP_014565820.1">
    <property type="nucleotide sequence ID" value="XM_014710334.1"/>
</dbReference>
<dbReference type="Gene3D" id="3.40.50.300">
    <property type="entry name" value="P-loop containing nucleotide triphosphate hydrolases"/>
    <property type="match status" value="1"/>
</dbReference>
<dbReference type="InterPro" id="IPR013657">
    <property type="entry name" value="SCL35B1-4/HUT1"/>
</dbReference>
<evidence type="ECO:0000256" key="5">
    <source>
        <dbReference type="ARBA" id="ARBA00022989"/>
    </source>
</evidence>
<dbReference type="InterPro" id="IPR027417">
    <property type="entry name" value="P-loop_NTPase"/>
</dbReference>
<feature type="transmembrane region" description="Helical" evidence="7">
    <location>
        <begin position="318"/>
        <end position="342"/>
    </location>
</feature>
<dbReference type="STRING" id="764103.G7DUR1"/>
<evidence type="ECO:0000259" key="8">
    <source>
        <dbReference type="Pfam" id="PF00685"/>
    </source>
</evidence>
<feature type="transmembrane region" description="Helical" evidence="7">
    <location>
        <begin position="227"/>
        <end position="244"/>
    </location>
</feature>
<gene>
    <name evidence="9" type="primary">Mo00971</name>
    <name evidence="9" type="ORF">E5Q_00971</name>
</gene>
<evidence type="ECO:0000256" key="3">
    <source>
        <dbReference type="ARBA" id="ARBA00022597"/>
    </source>
</evidence>
<dbReference type="eggNOG" id="KOG1581">
    <property type="taxonomic scope" value="Eukaryota"/>
</dbReference>
<dbReference type="EMBL" id="BABT02000032">
    <property type="protein sequence ID" value="GAA94321.1"/>
    <property type="molecule type" value="Genomic_DNA"/>
</dbReference>
<dbReference type="GO" id="GO:0000139">
    <property type="term" value="C:Golgi membrane"/>
    <property type="evidence" value="ECO:0007669"/>
    <property type="project" value="TreeGrafter"/>
</dbReference>
<protein>
    <recommendedName>
        <fullName evidence="8">Sulfotransferase domain-containing protein</fullName>
    </recommendedName>
</protein>
<sequence>MPGIQIHSRDSSAASFAPLLDRSAVDSSPERGTPSSLPSPISEKPLIINAPARQESLLGLALHGAALIAIYSTYGVLQEKVMKSEYGPDKERFTASSVLVLCNRLLSCLVGLTITLWPTGSSQHVYAPNESVWDKIKPTSPIHAYLAVALCNFAATFCQYDALRHVGFTTQSIAKCTKMVPVLLVGALVYRKTYKTREWIAGAVVLAGSVAYAVSSPGKAGHAKAHGDGNTILGGLLLLGYLFFDALTSTTQETVFGKTPAAAKANPFAKGGPVLTQMVWVNAWAALIALLVCLGALSTTVGHSIWLMMRTPALMIDIALLSATATTGLLVLFNTIAVYGALTSAMLMTCRQFFSILLNAFLFSTFTQVGLLGWAGVGLVASGVWIKLDKRFDDDGSVPPEFGTMRARRSKPSLLKQYAAPLCVPLLFGFIASISTSHISAGRLGTQDVSLSGGAWESQFYSAMKPTNCEALERPAVRHPDLANLPKTVFASFPRSGNSWTRSLVERTTGFTTSALYCDRMLATAFTDECSGRNNSFFVKSHEPLFIHGHGRQYDNLTAAAEHWKYYDRAVRVVRNPLDSIHSLWHFTNTPFTPEKHTSRKAEFTTFNMREHWRSLAFLANQYKMHSAYWTLAPIPQLLMRYEDLHDSPLTTTSSLVNFLLPDGQRPSLETIACALEQTPSKHEAYKSRKSGNFATWDIYEPDVRERLLQLLAPQWCQYGYNVLFMQERGYKPVDCSAIQRPLPADVEREQYYAVPSAAL</sequence>
<feature type="transmembrane region" description="Helical" evidence="7">
    <location>
        <begin position="283"/>
        <end position="306"/>
    </location>
</feature>
<dbReference type="AlphaFoldDB" id="G7DUR1"/>
<dbReference type="Pfam" id="PF08449">
    <property type="entry name" value="UAA"/>
    <property type="match status" value="1"/>
</dbReference>
<evidence type="ECO:0000256" key="4">
    <source>
        <dbReference type="ARBA" id="ARBA00022692"/>
    </source>
</evidence>
<keyword evidence="2" id="KW-0813">Transport</keyword>
<comment type="caution">
    <text evidence="9">The sequence shown here is derived from an EMBL/GenBank/DDBJ whole genome shotgun (WGS) entry which is preliminary data.</text>
</comment>
<dbReference type="SUPFAM" id="SSF103481">
    <property type="entry name" value="Multidrug resistance efflux transporter EmrE"/>
    <property type="match status" value="1"/>
</dbReference>
<dbReference type="PANTHER" id="PTHR10778:SF13">
    <property type="entry name" value="ADENOSINE 3'-PHOSPHO 5'-PHOSPHOSULFATE TRANSPORTER 1"/>
    <property type="match status" value="1"/>
</dbReference>
<keyword evidence="5 7" id="KW-1133">Transmembrane helix</keyword>
<proteinExistence type="predicted"/>
<dbReference type="InterPro" id="IPR000863">
    <property type="entry name" value="Sulfotransferase_dom"/>
</dbReference>